<reference evidence="2 3" key="1">
    <citation type="submission" date="2017-07" db="EMBL/GenBank/DDBJ databases">
        <authorList>
            <person name="Talla V."/>
            <person name="Backstrom N."/>
        </authorList>
    </citation>
    <scope>NUCLEOTIDE SEQUENCE [LARGE SCALE GENOMIC DNA]</scope>
</reference>
<dbReference type="Proteomes" id="UP000324832">
    <property type="component" value="Unassembled WGS sequence"/>
</dbReference>
<proteinExistence type="predicted"/>
<accession>A0A5E4QJD2</accession>
<name>A0A5E4QJD2_9NEOP</name>
<keyword evidence="3" id="KW-1185">Reference proteome</keyword>
<evidence type="ECO:0000313" key="2">
    <source>
        <dbReference type="EMBL" id="VVC98156.1"/>
    </source>
</evidence>
<organism evidence="2 3">
    <name type="scientific">Leptidea sinapis</name>
    <dbReference type="NCBI Taxonomy" id="189913"/>
    <lineage>
        <taxon>Eukaryota</taxon>
        <taxon>Metazoa</taxon>
        <taxon>Ecdysozoa</taxon>
        <taxon>Arthropoda</taxon>
        <taxon>Hexapoda</taxon>
        <taxon>Insecta</taxon>
        <taxon>Pterygota</taxon>
        <taxon>Neoptera</taxon>
        <taxon>Endopterygota</taxon>
        <taxon>Lepidoptera</taxon>
        <taxon>Glossata</taxon>
        <taxon>Ditrysia</taxon>
        <taxon>Papilionoidea</taxon>
        <taxon>Pieridae</taxon>
        <taxon>Dismorphiinae</taxon>
        <taxon>Leptidea</taxon>
    </lineage>
</organism>
<feature type="region of interest" description="Disordered" evidence="1">
    <location>
        <begin position="24"/>
        <end position="53"/>
    </location>
</feature>
<feature type="compositionally biased region" description="Basic and acidic residues" evidence="1">
    <location>
        <begin position="40"/>
        <end position="52"/>
    </location>
</feature>
<dbReference type="AlphaFoldDB" id="A0A5E4QJD2"/>
<gene>
    <name evidence="2" type="ORF">LSINAPIS_LOCUS9289</name>
</gene>
<protein>
    <submittedName>
        <fullName evidence="2">Uncharacterized protein</fullName>
    </submittedName>
</protein>
<dbReference type="EMBL" id="FZQP02003412">
    <property type="protein sequence ID" value="VVC98156.1"/>
    <property type="molecule type" value="Genomic_DNA"/>
</dbReference>
<evidence type="ECO:0000256" key="1">
    <source>
        <dbReference type="SAM" id="MobiDB-lite"/>
    </source>
</evidence>
<sequence>MKVNSAAIKMLRNYENNFIKSDETVSEDTGRASSSLALSDTDKTYDSPEDYSKTPFENRIYVETATSPIKIEDEGITSENTLDDEIVTNPQLFEDDFMPASPNIFDDEALLSDNLIAQKDSTGKSPQYFNMDIPLSSEVITIKEKIQLADACTGPNHLERDVVPEATSSIIFEPDEEILADDAHKPNNPTVLMEPLIGNLLNVTETHHKHSVNNVELEISQDAIQNNVCFLETTNNNISSEDINNDNEVDTIFNNIYKNISSSTVQKPYCCDCNMTWLEMHVTKVFYDQAIYVIKEMARIKHIIQNESLSTSLKEIDLLINRLDAKKKNVQLDNSTPHKSVFDDDDTNDS</sequence>
<evidence type="ECO:0000313" key="3">
    <source>
        <dbReference type="Proteomes" id="UP000324832"/>
    </source>
</evidence>